<evidence type="ECO:0000313" key="3">
    <source>
        <dbReference type="Proteomes" id="UP000664521"/>
    </source>
</evidence>
<keyword evidence="1" id="KW-0812">Transmembrane</keyword>
<dbReference type="OrthoDB" id="5207033at2759"/>
<dbReference type="Gene3D" id="1.20.58.340">
    <property type="entry name" value="Magnesium transport protein CorA, transmembrane region"/>
    <property type="match status" value="1"/>
</dbReference>
<gene>
    <name evidence="2" type="ORF">HETSPECPRED_009649</name>
</gene>
<name>A0A8H3ERQ6_9LECA</name>
<dbReference type="Proteomes" id="UP000664521">
    <property type="component" value="Unassembled WGS sequence"/>
</dbReference>
<proteinExistence type="predicted"/>
<keyword evidence="1" id="KW-1133">Transmembrane helix</keyword>
<evidence type="ECO:0000256" key="1">
    <source>
        <dbReference type="SAM" id="Phobius"/>
    </source>
</evidence>
<feature type="transmembrane region" description="Helical" evidence="1">
    <location>
        <begin position="425"/>
        <end position="445"/>
    </location>
</feature>
<keyword evidence="3" id="KW-1185">Reference proteome</keyword>
<reference evidence="2" key="1">
    <citation type="submission" date="2021-03" db="EMBL/GenBank/DDBJ databases">
        <authorList>
            <person name="Tagirdzhanova G."/>
        </authorList>
    </citation>
    <scope>NUCLEOTIDE SEQUENCE</scope>
</reference>
<evidence type="ECO:0000313" key="2">
    <source>
        <dbReference type="EMBL" id="CAF9910199.1"/>
    </source>
</evidence>
<protein>
    <submittedName>
        <fullName evidence="2">Uncharacterized protein</fullName>
    </submittedName>
</protein>
<feature type="transmembrane region" description="Helical" evidence="1">
    <location>
        <begin position="381"/>
        <end position="405"/>
    </location>
</feature>
<accession>A0A8H3ERQ6</accession>
<organism evidence="2 3">
    <name type="scientific">Heterodermia speciosa</name>
    <dbReference type="NCBI Taxonomy" id="116794"/>
    <lineage>
        <taxon>Eukaryota</taxon>
        <taxon>Fungi</taxon>
        <taxon>Dikarya</taxon>
        <taxon>Ascomycota</taxon>
        <taxon>Pezizomycotina</taxon>
        <taxon>Lecanoromycetes</taxon>
        <taxon>OSLEUM clade</taxon>
        <taxon>Lecanoromycetidae</taxon>
        <taxon>Caliciales</taxon>
        <taxon>Physciaceae</taxon>
        <taxon>Heterodermia</taxon>
    </lineage>
</organism>
<dbReference type="EMBL" id="CAJPDS010000008">
    <property type="protein sequence ID" value="CAF9910199.1"/>
    <property type="molecule type" value="Genomic_DNA"/>
</dbReference>
<sequence>MDPQRIQHLLSRETTYVADTRFSWELQYMIIDDGLPVLRSTIASDSLDNSVFCPKTQRSPLILLYIRQKRVYYRHGTANWLSIDSKTWLDILTKFDVLPSFLELLHSNNGGTMAYKSYNSYHRLDTPAQSDGISADKLTKAFHVAYKMGNWGNQEYAIYARQCFTSSRSFVLVMGSPQSIDLQRVYRMLQRRVSANILSITLALQSAALAYLEEIRWSADYKVQDLEVRTGIGSFRNAYEEALPITHLAFDKDLQTTKEWIQNALMWGSYRARLNLEALLTHIKQYEQFCSTNGDNGLSEAALDNLQSACQMQVELAINQHLQMALLLARANAQLDVTAALIAQRDTQININIAQTAQRNSLLNVEIAREAKRESELMRGIAAVTMIFLPATFVATFFSMVFFHVGEEDSVRFVVDRRIWLYPTVALPCTLFISTWYLGWAYGWTLDGAKRMQAREGR</sequence>
<keyword evidence="1" id="KW-0472">Membrane</keyword>
<comment type="caution">
    <text evidence="2">The sequence shown here is derived from an EMBL/GenBank/DDBJ whole genome shotgun (WGS) entry which is preliminary data.</text>
</comment>
<dbReference type="AlphaFoldDB" id="A0A8H3ERQ6"/>